<dbReference type="Pfam" id="PF11051">
    <property type="entry name" value="Mannosyl_trans3"/>
    <property type="match status" value="1"/>
</dbReference>
<evidence type="ECO:0000256" key="6">
    <source>
        <dbReference type="ARBA" id="ARBA00022968"/>
    </source>
</evidence>
<comment type="similarity">
    <text evidence="2">Belongs to the MNN1/MNT family.</text>
</comment>
<keyword evidence="3" id="KW-0328">Glycosyltransferase</keyword>
<evidence type="ECO:0000256" key="1">
    <source>
        <dbReference type="ARBA" id="ARBA00004606"/>
    </source>
</evidence>
<gene>
    <name evidence="10" type="ORF">KLDO_g2158</name>
</gene>
<name>A0A0A8L6J5_9SACH</name>
<evidence type="ECO:0000256" key="3">
    <source>
        <dbReference type="ARBA" id="ARBA00022676"/>
    </source>
</evidence>
<organism evidence="10 11">
    <name type="scientific">Kluyveromyces dobzhanskii CBS 2104</name>
    <dbReference type="NCBI Taxonomy" id="1427455"/>
    <lineage>
        <taxon>Eukaryota</taxon>
        <taxon>Fungi</taxon>
        <taxon>Dikarya</taxon>
        <taxon>Ascomycota</taxon>
        <taxon>Saccharomycotina</taxon>
        <taxon>Saccharomycetes</taxon>
        <taxon>Saccharomycetales</taxon>
        <taxon>Saccharomycetaceae</taxon>
        <taxon>Kluyveromyces</taxon>
    </lineage>
</organism>
<reference evidence="10 11" key="1">
    <citation type="submission" date="2014-03" db="EMBL/GenBank/DDBJ databases">
        <title>The genome of Kluyveromyces dobzhanskii.</title>
        <authorList>
            <person name="Nystedt B."/>
            <person name="Astrom S."/>
        </authorList>
    </citation>
    <scope>NUCLEOTIDE SEQUENCE [LARGE SCALE GENOMIC DNA]</scope>
    <source>
        <strain evidence="10 11">CBS 2104</strain>
    </source>
</reference>
<keyword evidence="7" id="KW-1133">Transmembrane helix</keyword>
<sequence length="616" mass="71003">MRFRWKRLFSIKVLGLVAGLSLVLLLLPNQPAVDSAVPQFEGKRALLYSPFHRLGSSLNLGRTLSSILHATSKYHSIGSQWPTLSLSEKCRFYFETALEINPDWTNDHVKTFYNDNNLDDPLAELMVERIRMYDSCFISGQLSTSKVFKGSNVKPMDLESRLFPFLSKETPFRKMWPNIIHANDWTLIPPFSNPLLEGRDTWKMDDNYSFFYNWNNFAEGKGIALTLGLRHGDQFKQLLLTLENLNNTLPIQVVHNGSELTESFILDIHSFLNLKKLSQQVYFVNIEPLINKAFVEDYVHYFTNKWLALVFNTFSEVVIMDADVVSFVNPETFFEFSGYHDTGMLLFRDRNIVKEKTFTYCTDTLNKLYPSVEESYFMKHETTFPVEFVADDIPKGNLSVEESVYYEFFHNLQLHHVDSGLAVINRLSKLPSLLMSTMLNIDAKLQRCVYGDKEIFWLGQFVAGEQYSIYPTEGSIVGSIEPKDNEEFEICATQMAHVSTEGNLLWSNGGLRKCKIDSCAVADFDHDTDYFQSRYNNPMALQEIYDSPLSINGYITPDVKKYPWLKIKECHQYTYCATAKEDIGTIGRFDEDTVVRLQKISNIWNTDVKINDKGEL</sequence>
<evidence type="ECO:0000256" key="4">
    <source>
        <dbReference type="ARBA" id="ARBA00022679"/>
    </source>
</evidence>
<dbReference type="GO" id="GO:0000033">
    <property type="term" value="F:alpha-1,3-mannosyltransferase activity"/>
    <property type="evidence" value="ECO:0007669"/>
    <property type="project" value="TreeGrafter"/>
</dbReference>
<dbReference type="PANTHER" id="PTHR31392:SF1">
    <property type="entry name" value="ALPHA-1,3-MANNOSYLTRANSFERASE MNN1-RELATED"/>
    <property type="match status" value="1"/>
</dbReference>
<dbReference type="InterPro" id="IPR022751">
    <property type="entry name" value="Alpha_mannosyltransferase"/>
</dbReference>
<evidence type="ECO:0000313" key="10">
    <source>
        <dbReference type="EMBL" id="CDO93870.1"/>
    </source>
</evidence>
<dbReference type="GO" id="GO:0005794">
    <property type="term" value="C:Golgi apparatus"/>
    <property type="evidence" value="ECO:0007669"/>
    <property type="project" value="TreeGrafter"/>
</dbReference>
<keyword evidence="8" id="KW-0472">Membrane</keyword>
<evidence type="ECO:0000256" key="7">
    <source>
        <dbReference type="ARBA" id="ARBA00022989"/>
    </source>
</evidence>
<dbReference type="GO" id="GO:0006493">
    <property type="term" value="P:protein O-linked glycosylation"/>
    <property type="evidence" value="ECO:0007669"/>
    <property type="project" value="TreeGrafter"/>
</dbReference>
<keyword evidence="5" id="KW-0812">Transmembrane</keyword>
<protein>
    <submittedName>
        <fullName evidence="10">WGS project CCBQ000000000 data, contig 00102</fullName>
    </submittedName>
</protein>
<dbReference type="Proteomes" id="UP000031516">
    <property type="component" value="Unassembled WGS sequence"/>
</dbReference>
<proteinExistence type="inferred from homology"/>
<accession>A0A0A8L6J5</accession>
<dbReference type="InterPro" id="IPR029044">
    <property type="entry name" value="Nucleotide-diphossugar_trans"/>
</dbReference>
<dbReference type="SUPFAM" id="SSF53448">
    <property type="entry name" value="Nucleotide-diphospho-sugar transferases"/>
    <property type="match status" value="1"/>
</dbReference>
<keyword evidence="4" id="KW-0808">Transferase</keyword>
<keyword evidence="6" id="KW-0735">Signal-anchor</keyword>
<dbReference type="GO" id="GO:0016020">
    <property type="term" value="C:membrane"/>
    <property type="evidence" value="ECO:0007669"/>
    <property type="project" value="UniProtKB-SubCell"/>
</dbReference>
<comment type="subcellular location">
    <subcellularLocation>
        <location evidence="1">Membrane</location>
        <topology evidence="1">Single-pass type II membrane protein</topology>
    </subcellularLocation>
</comment>
<evidence type="ECO:0000256" key="9">
    <source>
        <dbReference type="ARBA" id="ARBA00023180"/>
    </source>
</evidence>
<dbReference type="PANTHER" id="PTHR31392">
    <property type="entry name" value="ALPHA-1,3-MANNOSYLTRANSFERASE MNN1-RELATED"/>
    <property type="match status" value="1"/>
</dbReference>
<dbReference type="OrthoDB" id="430354at2759"/>
<evidence type="ECO:0000256" key="5">
    <source>
        <dbReference type="ARBA" id="ARBA00022692"/>
    </source>
</evidence>
<dbReference type="AlphaFoldDB" id="A0A0A8L6J5"/>
<comment type="caution">
    <text evidence="10">The sequence shown here is derived from an EMBL/GenBank/DDBJ whole genome shotgun (WGS) entry which is preliminary data.</text>
</comment>
<evidence type="ECO:0000256" key="8">
    <source>
        <dbReference type="ARBA" id="ARBA00023136"/>
    </source>
</evidence>
<evidence type="ECO:0000313" key="11">
    <source>
        <dbReference type="Proteomes" id="UP000031516"/>
    </source>
</evidence>
<evidence type="ECO:0000256" key="2">
    <source>
        <dbReference type="ARBA" id="ARBA00009105"/>
    </source>
</evidence>
<dbReference type="EMBL" id="CCBQ010000027">
    <property type="protein sequence ID" value="CDO93870.1"/>
    <property type="molecule type" value="Genomic_DNA"/>
</dbReference>
<keyword evidence="11" id="KW-1185">Reference proteome</keyword>
<keyword evidence="9" id="KW-0325">Glycoprotein</keyword>